<dbReference type="SMART" id="SM00448">
    <property type="entry name" value="REC"/>
    <property type="match status" value="1"/>
</dbReference>
<dbReference type="PROSITE" id="PS51832">
    <property type="entry name" value="HD_GYP"/>
    <property type="match status" value="1"/>
</dbReference>
<dbReference type="InterPro" id="IPR001789">
    <property type="entry name" value="Sig_transdc_resp-reg_receiver"/>
</dbReference>
<name>A0A4D7QF35_9HYPH</name>
<proteinExistence type="predicted"/>
<dbReference type="InterPro" id="IPR011006">
    <property type="entry name" value="CheY-like_superfamily"/>
</dbReference>
<dbReference type="KEGG" id="paqt:E8L99_05325"/>
<feature type="domain" description="Response regulatory" evidence="2">
    <location>
        <begin position="2"/>
        <end position="119"/>
    </location>
</feature>
<dbReference type="SMART" id="SM00471">
    <property type="entry name" value="HDc"/>
    <property type="match status" value="1"/>
</dbReference>
<dbReference type="RefSeq" id="WP_137098575.1">
    <property type="nucleotide sequence ID" value="NZ_CP039865.1"/>
</dbReference>
<dbReference type="CDD" id="cd00077">
    <property type="entry name" value="HDc"/>
    <property type="match status" value="1"/>
</dbReference>
<keyword evidence="5" id="KW-1185">Reference proteome</keyword>
<evidence type="ECO:0000313" key="4">
    <source>
        <dbReference type="EMBL" id="QCK85241.1"/>
    </source>
</evidence>
<evidence type="ECO:0000256" key="1">
    <source>
        <dbReference type="PROSITE-ProRule" id="PRU00169"/>
    </source>
</evidence>
<evidence type="ECO:0000313" key="5">
    <source>
        <dbReference type="Proteomes" id="UP000298588"/>
    </source>
</evidence>
<sequence length="348" mass="38319">MTIMIVDDTETNLMVLSALVNRLDIDQIQTFKDPRLALVALETGRPDLILVDYMMPGLDGVSFISEVRRRAHLDETPIVMVTTSDQRAVRLEALEAGASDFIHKPVDPAEFKARVRNLLRLAEAQRNLRDQAAWLAEEVAKATRTILVREEEIVLRLARAAELRDRDTGEHITRMARYAEMIAQNLGLDPSYSAQIHLAAPMHDIGKIGIADSILLKAGPLTAEERLAMQEHARCGGEILACSSSVLIRLAGEIALAHHERFDGTGYPHGLSGEAIPLSGRITAVADVFDALTSTRPYKKAWSVDQARDYLIAEKGRHFDPACVDALLKSWGEVTAIASDTERLSEAA</sequence>
<dbReference type="PROSITE" id="PS50110">
    <property type="entry name" value="RESPONSE_REGULATORY"/>
    <property type="match status" value="1"/>
</dbReference>
<accession>A0A4D7QF35</accession>
<dbReference type="AlphaFoldDB" id="A0A4D7QF35"/>
<protein>
    <submittedName>
        <fullName evidence="4">Response regulator</fullName>
    </submittedName>
</protein>
<dbReference type="GO" id="GO:0000160">
    <property type="term" value="P:phosphorelay signal transduction system"/>
    <property type="evidence" value="ECO:0007669"/>
    <property type="project" value="InterPro"/>
</dbReference>
<dbReference type="Gene3D" id="1.10.3210.10">
    <property type="entry name" value="Hypothetical protein af1432"/>
    <property type="match status" value="1"/>
</dbReference>
<evidence type="ECO:0000259" key="2">
    <source>
        <dbReference type="PROSITE" id="PS50110"/>
    </source>
</evidence>
<feature type="domain" description="HD-GYP" evidence="3">
    <location>
        <begin position="146"/>
        <end position="343"/>
    </location>
</feature>
<dbReference type="SUPFAM" id="SSF109604">
    <property type="entry name" value="HD-domain/PDEase-like"/>
    <property type="match status" value="1"/>
</dbReference>
<dbReference type="Pfam" id="PF00072">
    <property type="entry name" value="Response_reg"/>
    <property type="match status" value="1"/>
</dbReference>
<organism evidence="4 5">
    <name type="scientific">Phreatobacter aquaticus</name>
    <dbReference type="NCBI Taxonomy" id="2570229"/>
    <lineage>
        <taxon>Bacteria</taxon>
        <taxon>Pseudomonadati</taxon>
        <taxon>Pseudomonadota</taxon>
        <taxon>Alphaproteobacteria</taxon>
        <taxon>Hyphomicrobiales</taxon>
        <taxon>Phreatobacteraceae</taxon>
        <taxon>Phreatobacter</taxon>
    </lineage>
</organism>
<dbReference type="InterPro" id="IPR003607">
    <property type="entry name" value="HD/PDEase_dom"/>
</dbReference>
<dbReference type="InterPro" id="IPR052020">
    <property type="entry name" value="Cyclic_di-GMP/3'3'-cGAMP_PDE"/>
</dbReference>
<dbReference type="InterPro" id="IPR037522">
    <property type="entry name" value="HD_GYP_dom"/>
</dbReference>
<gene>
    <name evidence="4" type="ORF">E8L99_05325</name>
</gene>
<dbReference type="GO" id="GO:0008081">
    <property type="term" value="F:phosphoric diester hydrolase activity"/>
    <property type="evidence" value="ECO:0007669"/>
    <property type="project" value="UniProtKB-ARBA"/>
</dbReference>
<dbReference type="SUPFAM" id="SSF52172">
    <property type="entry name" value="CheY-like"/>
    <property type="match status" value="1"/>
</dbReference>
<dbReference type="CDD" id="cd17551">
    <property type="entry name" value="REC_RpfG-like"/>
    <property type="match status" value="1"/>
</dbReference>
<feature type="modified residue" description="4-aspartylphosphate" evidence="1">
    <location>
        <position position="52"/>
    </location>
</feature>
<evidence type="ECO:0000259" key="3">
    <source>
        <dbReference type="PROSITE" id="PS51832"/>
    </source>
</evidence>
<dbReference type="Gene3D" id="3.40.50.2300">
    <property type="match status" value="1"/>
</dbReference>
<reference evidence="4 5" key="1">
    <citation type="submission" date="2019-04" db="EMBL/GenBank/DDBJ databases">
        <title>Phreatobacter aquaticus sp. nov.</title>
        <authorList>
            <person name="Choi A."/>
            <person name="Baek K."/>
        </authorList>
    </citation>
    <scope>NUCLEOTIDE SEQUENCE [LARGE SCALE GENOMIC DNA]</scope>
    <source>
        <strain evidence="4 5">NMCR1094</strain>
    </source>
</reference>
<dbReference type="PANTHER" id="PTHR45228">
    <property type="entry name" value="CYCLIC DI-GMP PHOSPHODIESTERASE TM_0186-RELATED"/>
    <property type="match status" value="1"/>
</dbReference>
<dbReference type="EMBL" id="CP039865">
    <property type="protein sequence ID" value="QCK85241.1"/>
    <property type="molecule type" value="Genomic_DNA"/>
</dbReference>
<dbReference type="OrthoDB" id="9176789at2"/>
<dbReference type="Proteomes" id="UP000298588">
    <property type="component" value="Chromosome"/>
</dbReference>
<dbReference type="Pfam" id="PF13487">
    <property type="entry name" value="HD_5"/>
    <property type="match status" value="1"/>
</dbReference>
<keyword evidence="1" id="KW-0597">Phosphoprotein</keyword>
<dbReference type="PANTHER" id="PTHR45228:SF1">
    <property type="entry name" value="CYCLIC DI-GMP PHOSPHODIESTERASE TM_0186"/>
    <property type="match status" value="1"/>
</dbReference>